<accession>A0A2I1IM17</accession>
<evidence type="ECO:0000259" key="5">
    <source>
        <dbReference type="SMART" id="SM00872"/>
    </source>
</evidence>
<evidence type="ECO:0000313" key="7">
    <source>
        <dbReference type="Proteomes" id="UP000235122"/>
    </source>
</evidence>
<organism evidence="6 7">
    <name type="scientific">Winkia neuii</name>
    <dbReference type="NCBI Taxonomy" id="33007"/>
    <lineage>
        <taxon>Bacteria</taxon>
        <taxon>Bacillati</taxon>
        <taxon>Actinomycetota</taxon>
        <taxon>Actinomycetes</taxon>
        <taxon>Actinomycetales</taxon>
        <taxon>Actinomycetaceae</taxon>
        <taxon>Winkia</taxon>
    </lineage>
</organism>
<dbReference type="FunFam" id="3.20.110.10:FF:000002">
    <property type="entry name" value="alpha-mannosidase 2C1 isoform X1"/>
    <property type="match status" value="1"/>
</dbReference>
<dbReference type="Gene3D" id="2.70.98.30">
    <property type="entry name" value="Golgi alpha-mannosidase II, domain 4"/>
    <property type="match status" value="1"/>
</dbReference>
<keyword evidence="3" id="KW-0378">Hydrolase</keyword>
<keyword evidence="4" id="KW-0326">Glycosidase</keyword>
<dbReference type="InterPro" id="IPR027291">
    <property type="entry name" value="Glyco_hydro_38_N_sf"/>
</dbReference>
<dbReference type="InterPro" id="IPR011013">
    <property type="entry name" value="Gal_mutarotase_sf_dom"/>
</dbReference>
<evidence type="ECO:0000256" key="4">
    <source>
        <dbReference type="ARBA" id="ARBA00023295"/>
    </source>
</evidence>
<dbReference type="GeneID" id="35867344"/>
<keyword evidence="2" id="KW-0479">Metal-binding</keyword>
<sequence>MHDIHSLLEARFSRVLKERVRRAEETVVAQLKISAFEVTDRGGNRGQGEPISFTQALEGEYEPFQVGQKWGPAWGTTWFKFEVQLPADISNLECQVDLGWEDHSPGFQCEGLVYTPQGQILKAINPKNQWIPVRGQAGQLYTFYVEAASNPLLLAVPPFQVTYDGDKETASSEPIYRLAKAELVRFDPQVRALGFDLEMASTLAQTLPDSERVRMDQQINQAVDVLDLANIASTAKAARKKLAPLLGNGAHAGSHELTAVGHAHIDSAWLWPVRETRRKVARTLANVLRLLEDGADMYFALPAAQHVAWLEQDYPELFSRVRNWVERGRIVPVGGMWVEPDAVQPSGESMCRQLLYGQEYFKEKLGRRCQGVWLPDSFGYSASLPQIAKLGGANWFLTQKISWNQTDVFPHHTLNWEGIDGTRIFTHFPPVDTYGAEMSAQQVQYAADNFKDKAKASLSLIPYGYGDGGGGPTREMLERTKRLANTAGSPRIVHDTPEHFFARAREEYPEPPVWVGELYLEMHRGTFTSQADIKLGNKQAEASLFAAELWATNAAVAGVMEYPTRLAELWKDTLLCQFHDILPGSSIAWACKDAVASLKAVKEAADQIAATARKRLAGVGEQVFNASPQAHPVPSYSFGAPAQETSVAQQAVVRNTGGGFSLTCNGLTAHVNEEGLVDSFVGPDGRQVVPACEALGGLHLYQDFPNMWDAWDIDEFYAASEQTLHAESVAVEADRVVATYKFGNSQVKVSYGLSDALEIGVDADWHESEKLLKLALPVDVHTNHALYDTQMGHISRPIHQNTTWESNKFEVSAQKWIYVPEGEYGVGIVNEATAGWSHRRKVNPKGGTYAIFGASLLRAPKFPDPHTDQGKHHRSFQILPAASVQQTIERGYGISQSPITETGSGSGCRPLFTGVEGLIVEAVKWAQDGSGFVVRGYEGLGQRQQMRIELGYDIDSVEVVNVLEEPAPELCDLRVEARSISAVLRPFQILSLKVRCSQ</sequence>
<evidence type="ECO:0000313" key="6">
    <source>
        <dbReference type="EMBL" id="PKY72174.1"/>
    </source>
</evidence>
<dbReference type="InterPro" id="IPR041147">
    <property type="entry name" value="GH38_C"/>
</dbReference>
<evidence type="ECO:0000256" key="2">
    <source>
        <dbReference type="ARBA" id="ARBA00022723"/>
    </source>
</evidence>
<dbReference type="Pfam" id="PF22907">
    <property type="entry name" value="Ams1-like_1st"/>
    <property type="match status" value="1"/>
</dbReference>
<comment type="similarity">
    <text evidence="1">Belongs to the glycosyl hydrolase 38 family.</text>
</comment>
<reference evidence="6 7" key="1">
    <citation type="submission" date="2017-12" db="EMBL/GenBank/DDBJ databases">
        <title>Phylogenetic diversity of female urinary microbiome.</title>
        <authorList>
            <person name="Thomas-White K."/>
            <person name="Wolfe A.J."/>
        </authorList>
    </citation>
    <scope>NUCLEOTIDE SEQUENCE [LARGE SCALE GENOMIC DNA]</scope>
    <source>
        <strain evidence="6 7">UMB0402</strain>
    </source>
</reference>
<dbReference type="PANTHER" id="PTHR46017">
    <property type="entry name" value="ALPHA-MANNOSIDASE 2C1"/>
    <property type="match status" value="1"/>
</dbReference>
<dbReference type="GO" id="GO:0046872">
    <property type="term" value="F:metal ion binding"/>
    <property type="evidence" value="ECO:0007669"/>
    <property type="project" value="UniProtKB-KW"/>
</dbReference>
<dbReference type="InterPro" id="IPR037094">
    <property type="entry name" value="Glyco_hydro_38_cen_sf"/>
</dbReference>
<dbReference type="SUPFAM" id="SSF88713">
    <property type="entry name" value="Glycoside hydrolase/deacetylase"/>
    <property type="match status" value="1"/>
</dbReference>
<comment type="caution">
    <text evidence="6">The sequence shown here is derived from an EMBL/GenBank/DDBJ whole genome shotgun (WGS) entry which is preliminary data.</text>
</comment>
<proteinExistence type="inferred from homology"/>
<dbReference type="SUPFAM" id="SSF88688">
    <property type="entry name" value="Families 57/38 glycoside transferase middle domain"/>
    <property type="match status" value="1"/>
</dbReference>
<dbReference type="Proteomes" id="UP000235122">
    <property type="component" value="Unassembled WGS sequence"/>
</dbReference>
<evidence type="ECO:0000256" key="3">
    <source>
        <dbReference type="ARBA" id="ARBA00022801"/>
    </source>
</evidence>
<dbReference type="RefSeq" id="WP_024331199.1">
    <property type="nucleotide sequence ID" value="NZ_JASOXK010000003.1"/>
</dbReference>
<dbReference type="FunFam" id="1.20.1270.50:FF:000004">
    <property type="entry name" value="alpha-mannosidase 2C1 isoform X1"/>
    <property type="match status" value="1"/>
</dbReference>
<dbReference type="InterPro" id="IPR054723">
    <property type="entry name" value="Ams1-like_N"/>
</dbReference>
<feature type="domain" description="Glycoside hydrolase family 38 central" evidence="5">
    <location>
        <begin position="521"/>
        <end position="598"/>
    </location>
</feature>
<dbReference type="CDD" id="cd10789">
    <property type="entry name" value="GH38N_AMII_ER_cytosolic"/>
    <property type="match status" value="1"/>
</dbReference>
<dbReference type="PANTHER" id="PTHR46017:SF1">
    <property type="entry name" value="ALPHA-MANNOSIDASE 2C1"/>
    <property type="match status" value="1"/>
</dbReference>
<dbReference type="STRING" id="33007.HMPREF3198_00610"/>
<name>A0A2I1IM17_9ACTO</name>
<dbReference type="Pfam" id="PF09261">
    <property type="entry name" value="Alpha-mann_mid"/>
    <property type="match status" value="1"/>
</dbReference>
<dbReference type="AlphaFoldDB" id="A0A2I1IM17"/>
<dbReference type="GO" id="GO:0030246">
    <property type="term" value="F:carbohydrate binding"/>
    <property type="evidence" value="ECO:0007669"/>
    <property type="project" value="InterPro"/>
</dbReference>
<dbReference type="Pfam" id="PF01074">
    <property type="entry name" value="Glyco_hydro_38N"/>
    <property type="match status" value="1"/>
</dbReference>
<dbReference type="InterPro" id="IPR028995">
    <property type="entry name" value="Glyco_hydro_57/38_cen_sf"/>
</dbReference>
<dbReference type="Pfam" id="PF07748">
    <property type="entry name" value="Glyco_hydro_38C"/>
    <property type="match status" value="1"/>
</dbReference>
<dbReference type="InterPro" id="IPR000602">
    <property type="entry name" value="Glyco_hydro_38_N"/>
</dbReference>
<dbReference type="GO" id="GO:0006013">
    <property type="term" value="P:mannose metabolic process"/>
    <property type="evidence" value="ECO:0007669"/>
    <property type="project" value="InterPro"/>
</dbReference>
<dbReference type="GO" id="GO:0009313">
    <property type="term" value="P:oligosaccharide catabolic process"/>
    <property type="evidence" value="ECO:0007669"/>
    <property type="project" value="TreeGrafter"/>
</dbReference>
<dbReference type="InterPro" id="IPR011330">
    <property type="entry name" value="Glyco_hydro/deAcase_b/a-brl"/>
</dbReference>
<dbReference type="GO" id="GO:0004559">
    <property type="term" value="F:alpha-mannosidase activity"/>
    <property type="evidence" value="ECO:0007669"/>
    <property type="project" value="InterPro"/>
</dbReference>
<dbReference type="EMBL" id="PKKO01000004">
    <property type="protein sequence ID" value="PKY72174.1"/>
    <property type="molecule type" value="Genomic_DNA"/>
</dbReference>
<gene>
    <name evidence="6" type="ORF">CYJ19_08225</name>
</gene>
<keyword evidence="7" id="KW-1185">Reference proteome</keyword>
<dbReference type="Gene3D" id="1.20.1270.50">
    <property type="entry name" value="Glycoside hydrolase family 38, central domain"/>
    <property type="match status" value="1"/>
</dbReference>
<dbReference type="Gene3D" id="3.20.110.10">
    <property type="entry name" value="Glycoside hydrolase 38, N terminal domain"/>
    <property type="match status" value="1"/>
</dbReference>
<dbReference type="Pfam" id="PF17677">
    <property type="entry name" value="Glyco_hydro38C2"/>
    <property type="match status" value="1"/>
</dbReference>
<evidence type="ECO:0000256" key="1">
    <source>
        <dbReference type="ARBA" id="ARBA00009792"/>
    </source>
</evidence>
<protein>
    <submittedName>
        <fullName evidence="6">Alpha-mannosidase</fullName>
    </submittedName>
</protein>
<dbReference type="SMART" id="SM00872">
    <property type="entry name" value="Alpha-mann_mid"/>
    <property type="match status" value="1"/>
</dbReference>
<dbReference type="Gene3D" id="2.60.40.2220">
    <property type="match status" value="1"/>
</dbReference>
<dbReference type="SUPFAM" id="SSF74650">
    <property type="entry name" value="Galactose mutarotase-like"/>
    <property type="match status" value="1"/>
</dbReference>
<dbReference type="InterPro" id="IPR015341">
    <property type="entry name" value="Glyco_hydro_38_cen"/>
</dbReference>
<dbReference type="InterPro" id="IPR011682">
    <property type="entry name" value="Glyco_hydro_38_C"/>
</dbReference>